<gene>
    <name evidence="2" type="ORF">BDZ90DRAFT_278034</name>
</gene>
<feature type="compositionally biased region" description="Basic and acidic residues" evidence="1">
    <location>
        <begin position="14"/>
        <end position="23"/>
    </location>
</feature>
<accession>A0A316UX25</accession>
<feature type="region of interest" description="Disordered" evidence="1">
    <location>
        <begin position="1"/>
        <end position="42"/>
    </location>
</feature>
<dbReference type="GeneID" id="37030874"/>
<sequence length="511" mass="55566">MFSAIKSRLAGNGEAKEPAKEAVEAQAGQADDSEAQPVGGGAVELKALDPAAEQQLTAAGVDLISCSACPSICDPLDTSLDPNTIHPDKTLRAWSKQTIDMDSPMLASTTPFYRHALISTGKKDWVHDVATVDGSLAQWFQEWAGEIEEEKKKGKETLQQDASMARHRQPILPEGVWQSTLPPSSAMSSSSSKPIMSCQARTAQDHLRPLPGGPSRVLISNASHISSSRHHHGQNVMLFPDWVMLSDVCDGQPGEKVATAVAEDKERTRELYREHIAAAPSSSSSKEERPRSRPRRTVLPYRAVVVLCSHNKRDARCGIAAPMLAEVLKRHAEAAGWEVDERADHVDHHHDGEADEEGSCEFHDLLRVPAGRGWGHVHETSTADDSNKAPSPEEQILNWRKELCDPSSSYAPSPSLGIFYCSHIGKHAWAGNVIVYFPSGSGVWYGRVDPKEGAGRVFQETILKGKVIGELLRAGINLYRGEGADELEDVVSGTKEQLVGGKGRTKSLLAW</sequence>
<protein>
    <recommendedName>
        <fullName evidence="4">Sucraseferredoxin-like protein</fullName>
    </recommendedName>
</protein>
<dbReference type="OrthoDB" id="10253744at2759"/>
<dbReference type="RefSeq" id="XP_025364394.1">
    <property type="nucleotide sequence ID" value="XM_025509051.1"/>
</dbReference>
<feature type="region of interest" description="Disordered" evidence="1">
    <location>
        <begin position="172"/>
        <end position="194"/>
    </location>
</feature>
<evidence type="ECO:0000313" key="2">
    <source>
        <dbReference type="EMBL" id="PWN29782.1"/>
    </source>
</evidence>
<dbReference type="Pfam" id="PF06999">
    <property type="entry name" value="Suc_Fer-like"/>
    <property type="match status" value="1"/>
</dbReference>
<dbReference type="AlphaFoldDB" id="A0A316UX25"/>
<dbReference type="InterPro" id="IPR036249">
    <property type="entry name" value="Thioredoxin-like_sf"/>
</dbReference>
<name>A0A316UX25_9BASI</name>
<evidence type="ECO:0000256" key="1">
    <source>
        <dbReference type="SAM" id="MobiDB-lite"/>
    </source>
</evidence>
<proteinExistence type="predicted"/>
<dbReference type="PANTHER" id="PTHR31902:SF14">
    <property type="entry name" value="ACTIN PATCHES DISTAL PROTEIN 1"/>
    <property type="match status" value="1"/>
</dbReference>
<dbReference type="Proteomes" id="UP000245884">
    <property type="component" value="Unassembled WGS sequence"/>
</dbReference>
<dbReference type="PANTHER" id="PTHR31902">
    <property type="entry name" value="ACTIN PATCHES DISTAL PROTEIN 1"/>
    <property type="match status" value="1"/>
</dbReference>
<keyword evidence="3" id="KW-1185">Reference proteome</keyword>
<dbReference type="STRING" id="1569628.A0A316UX25"/>
<feature type="region of interest" description="Disordered" evidence="1">
    <location>
        <begin position="274"/>
        <end position="295"/>
    </location>
</feature>
<feature type="compositionally biased region" description="Low complexity" evidence="1">
    <location>
        <begin position="179"/>
        <end position="194"/>
    </location>
</feature>
<reference evidence="2 3" key="1">
    <citation type="journal article" date="2018" name="Mol. Biol. Evol.">
        <title>Broad Genomic Sampling Reveals a Smut Pathogenic Ancestry of the Fungal Clade Ustilaginomycotina.</title>
        <authorList>
            <person name="Kijpornyongpan T."/>
            <person name="Mondo S.J."/>
            <person name="Barry K."/>
            <person name="Sandor L."/>
            <person name="Lee J."/>
            <person name="Lipzen A."/>
            <person name="Pangilinan J."/>
            <person name="LaButti K."/>
            <person name="Hainaut M."/>
            <person name="Henrissat B."/>
            <person name="Grigoriev I.V."/>
            <person name="Spatafora J.W."/>
            <person name="Aime M.C."/>
        </authorList>
    </citation>
    <scope>NUCLEOTIDE SEQUENCE [LARGE SCALE GENOMIC DNA]</scope>
    <source>
        <strain evidence="2 3">MCA 5214</strain>
    </source>
</reference>
<evidence type="ECO:0008006" key="4">
    <source>
        <dbReference type="Google" id="ProtNLM"/>
    </source>
</evidence>
<evidence type="ECO:0000313" key="3">
    <source>
        <dbReference type="Proteomes" id="UP000245884"/>
    </source>
</evidence>
<dbReference type="InterPro" id="IPR009737">
    <property type="entry name" value="Aim32/Apd1-like"/>
</dbReference>
<organism evidence="2 3">
    <name type="scientific">Jaminaea rosea</name>
    <dbReference type="NCBI Taxonomy" id="1569628"/>
    <lineage>
        <taxon>Eukaryota</taxon>
        <taxon>Fungi</taxon>
        <taxon>Dikarya</taxon>
        <taxon>Basidiomycota</taxon>
        <taxon>Ustilaginomycotina</taxon>
        <taxon>Exobasidiomycetes</taxon>
        <taxon>Microstromatales</taxon>
        <taxon>Microstromatales incertae sedis</taxon>
        <taxon>Jaminaea</taxon>
    </lineage>
</organism>
<dbReference type="EMBL" id="KZ819663">
    <property type="protein sequence ID" value="PWN29782.1"/>
    <property type="molecule type" value="Genomic_DNA"/>
</dbReference>
<dbReference type="Gene3D" id="3.40.30.10">
    <property type="entry name" value="Glutaredoxin"/>
    <property type="match status" value="1"/>
</dbReference>
<dbReference type="SUPFAM" id="SSF52833">
    <property type="entry name" value="Thioredoxin-like"/>
    <property type="match status" value="1"/>
</dbReference>